<comment type="caution">
    <text evidence="2">The sequence shown here is derived from an EMBL/GenBank/DDBJ whole genome shotgun (WGS) entry which is preliminary data.</text>
</comment>
<dbReference type="Proteomes" id="UP001148018">
    <property type="component" value="Unassembled WGS sequence"/>
</dbReference>
<evidence type="ECO:0000313" key="3">
    <source>
        <dbReference type="Proteomes" id="UP001148018"/>
    </source>
</evidence>
<name>A0A9Q0E0V2_9TELE</name>
<evidence type="ECO:0000256" key="1">
    <source>
        <dbReference type="SAM" id="MobiDB-lite"/>
    </source>
</evidence>
<organism evidence="2 3">
    <name type="scientific">Muraenolepis orangiensis</name>
    <name type="common">Patagonian moray cod</name>
    <dbReference type="NCBI Taxonomy" id="630683"/>
    <lineage>
        <taxon>Eukaryota</taxon>
        <taxon>Metazoa</taxon>
        <taxon>Chordata</taxon>
        <taxon>Craniata</taxon>
        <taxon>Vertebrata</taxon>
        <taxon>Euteleostomi</taxon>
        <taxon>Actinopterygii</taxon>
        <taxon>Neopterygii</taxon>
        <taxon>Teleostei</taxon>
        <taxon>Neoteleostei</taxon>
        <taxon>Acanthomorphata</taxon>
        <taxon>Zeiogadaria</taxon>
        <taxon>Gadariae</taxon>
        <taxon>Gadiformes</taxon>
        <taxon>Muraenolepidoidei</taxon>
        <taxon>Muraenolepididae</taxon>
        <taxon>Muraenolepis</taxon>
    </lineage>
</organism>
<proteinExistence type="predicted"/>
<gene>
    <name evidence="2" type="ORF">NHX12_003478</name>
</gene>
<protein>
    <submittedName>
        <fullName evidence="2">Uncharacterized protein</fullName>
    </submittedName>
</protein>
<accession>A0A9Q0E0V2</accession>
<evidence type="ECO:0000313" key="2">
    <source>
        <dbReference type="EMBL" id="KAJ3597078.1"/>
    </source>
</evidence>
<dbReference type="OrthoDB" id="8909943at2759"/>
<feature type="compositionally biased region" description="Basic and acidic residues" evidence="1">
    <location>
        <begin position="91"/>
        <end position="102"/>
    </location>
</feature>
<feature type="region of interest" description="Disordered" evidence="1">
    <location>
        <begin position="91"/>
        <end position="205"/>
    </location>
</feature>
<dbReference type="EMBL" id="JANIIK010000110">
    <property type="protein sequence ID" value="KAJ3597078.1"/>
    <property type="molecule type" value="Genomic_DNA"/>
</dbReference>
<dbReference type="AlphaFoldDB" id="A0A9Q0E0V2"/>
<sequence>MGTSVTSWYSGSIIRFYQGLNVDLSVIVLISSPVDQGEPGVWCLLGFVWFDLGAQYHSQAQRPFLEETRRPFLEETRRPFLEETRRPFLEETRRPFLEETRGPRANRGSRRPPPAPWRKLLQRPLVSRRRRSDPVNPSDPLRSESHPGNPAKEPQELDPEVSDQDQAGAVSKETITSCDDPLKVLHSSRPVSPIKTNIAERACQD</sequence>
<keyword evidence="3" id="KW-1185">Reference proteome</keyword>
<reference evidence="2" key="1">
    <citation type="submission" date="2022-07" db="EMBL/GenBank/DDBJ databases">
        <title>Chromosome-level genome of Muraenolepis orangiensis.</title>
        <authorList>
            <person name="Kim J."/>
        </authorList>
    </citation>
    <scope>NUCLEOTIDE SEQUENCE</scope>
    <source>
        <strain evidence="2">KU_S4_2022</strain>
        <tissue evidence="2">Muscle</tissue>
    </source>
</reference>